<dbReference type="CDD" id="cd01025">
    <property type="entry name" value="TOPRIM_recR"/>
    <property type="match status" value="1"/>
</dbReference>
<sequence length="199" mass="21654">MDQLPPALEQLIQELSRLPSVGPKTAQRLAFHILRSDRSRTDALAQSILEVKTRIGYCERCYNIAEGRVCTICSSVRRDQSLVCVVESALDVLAIERTAEYQGLYHVLHGVISPIDGVGPEDIHVPQLVERLQEGGVGEVIVATDADIEGEATAVYLSRVLAPLGVRVTRPAHGLPVGGDLEYADELTLARAMSGRRAF</sequence>
<dbReference type="Gene3D" id="3.40.1360.10">
    <property type="match status" value="1"/>
</dbReference>
<dbReference type="GO" id="GO:0008270">
    <property type="term" value="F:zinc ion binding"/>
    <property type="evidence" value="ECO:0007669"/>
    <property type="project" value="UniProtKB-KW"/>
</dbReference>
<dbReference type="SUPFAM" id="SSF111304">
    <property type="entry name" value="Recombination protein RecR"/>
    <property type="match status" value="1"/>
</dbReference>
<dbReference type="Pfam" id="PF02132">
    <property type="entry name" value="RecR_ZnF"/>
    <property type="match status" value="1"/>
</dbReference>
<evidence type="ECO:0000256" key="7">
    <source>
        <dbReference type="HAMAP-Rule" id="MF_00017"/>
    </source>
</evidence>
<gene>
    <name evidence="7 9" type="primary">recR</name>
    <name evidence="9" type="ORF">JF922_20425</name>
</gene>
<name>A0A934NB37_9BACT</name>
<proteinExistence type="inferred from homology"/>
<evidence type="ECO:0000256" key="4">
    <source>
        <dbReference type="ARBA" id="ARBA00022833"/>
    </source>
</evidence>
<comment type="function">
    <text evidence="7">May play a role in DNA repair. It seems to be involved in an RecBC-independent recombinational process of DNA repair. It may act with RecF and RecO.</text>
</comment>
<dbReference type="EMBL" id="JAEKNR010000203">
    <property type="protein sequence ID" value="MBJ7600424.1"/>
    <property type="molecule type" value="Genomic_DNA"/>
</dbReference>
<protein>
    <recommendedName>
        <fullName evidence="7">Recombination protein RecR</fullName>
    </recommendedName>
</protein>
<evidence type="ECO:0000259" key="8">
    <source>
        <dbReference type="PROSITE" id="PS50880"/>
    </source>
</evidence>
<evidence type="ECO:0000256" key="2">
    <source>
        <dbReference type="ARBA" id="ARBA00022763"/>
    </source>
</evidence>
<evidence type="ECO:0000313" key="9">
    <source>
        <dbReference type="EMBL" id="MBJ7600424.1"/>
    </source>
</evidence>
<dbReference type="HAMAP" id="MF_00017">
    <property type="entry name" value="RecR"/>
    <property type="match status" value="1"/>
</dbReference>
<keyword evidence="6 7" id="KW-0234">DNA repair</keyword>
<dbReference type="Gene3D" id="6.10.250.240">
    <property type="match status" value="1"/>
</dbReference>
<keyword evidence="10" id="KW-1185">Reference proteome</keyword>
<keyword evidence="4 7" id="KW-0862">Zinc</keyword>
<keyword evidence="3 7" id="KW-0863">Zinc-finger</keyword>
<dbReference type="PROSITE" id="PS50880">
    <property type="entry name" value="TOPRIM"/>
    <property type="match status" value="1"/>
</dbReference>
<comment type="caution">
    <text evidence="9">The sequence shown here is derived from an EMBL/GenBank/DDBJ whole genome shotgun (WGS) entry which is preliminary data.</text>
</comment>
<dbReference type="InterPro" id="IPR034137">
    <property type="entry name" value="TOPRIM_RecR"/>
</dbReference>
<dbReference type="InterPro" id="IPR015967">
    <property type="entry name" value="Rcmb_RecR_Znf"/>
</dbReference>
<reference evidence="9" key="1">
    <citation type="submission" date="2020-10" db="EMBL/GenBank/DDBJ databases">
        <title>Ca. Dormibacterota MAGs.</title>
        <authorList>
            <person name="Montgomery K."/>
        </authorList>
    </citation>
    <scope>NUCLEOTIDE SEQUENCE [LARGE SCALE GENOMIC DNA]</scope>
    <source>
        <strain evidence="9">SC8812_S17_10</strain>
    </source>
</reference>
<evidence type="ECO:0000256" key="5">
    <source>
        <dbReference type="ARBA" id="ARBA00023172"/>
    </source>
</evidence>
<dbReference type="AlphaFoldDB" id="A0A934NB37"/>
<keyword evidence="5 7" id="KW-0233">DNA recombination</keyword>
<evidence type="ECO:0000256" key="3">
    <source>
        <dbReference type="ARBA" id="ARBA00022771"/>
    </source>
</evidence>
<comment type="similarity">
    <text evidence="7">Belongs to the RecR family.</text>
</comment>
<accession>A0A934NB37</accession>
<evidence type="ECO:0000256" key="1">
    <source>
        <dbReference type="ARBA" id="ARBA00022723"/>
    </source>
</evidence>
<evidence type="ECO:0000313" key="10">
    <source>
        <dbReference type="Proteomes" id="UP000612893"/>
    </source>
</evidence>
<dbReference type="RefSeq" id="WP_338204244.1">
    <property type="nucleotide sequence ID" value="NZ_JAEKNR010000203.1"/>
</dbReference>
<dbReference type="SMART" id="SM00493">
    <property type="entry name" value="TOPRIM"/>
    <property type="match status" value="1"/>
</dbReference>
<dbReference type="Gene3D" id="1.10.8.420">
    <property type="entry name" value="RecR Domain 1"/>
    <property type="match status" value="1"/>
</dbReference>
<dbReference type="Pfam" id="PF21176">
    <property type="entry name" value="RecR_HhH"/>
    <property type="match status" value="1"/>
</dbReference>
<dbReference type="GO" id="GO:0006281">
    <property type="term" value="P:DNA repair"/>
    <property type="evidence" value="ECO:0007669"/>
    <property type="project" value="UniProtKB-UniRule"/>
</dbReference>
<dbReference type="InterPro" id="IPR006171">
    <property type="entry name" value="TOPRIM_dom"/>
</dbReference>
<dbReference type="PROSITE" id="PS01300">
    <property type="entry name" value="RECR"/>
    <property type="match status" value="1"/>
</dbReference>
<evidence type="ECO:0000256" key="6">
    <source>
        <dbReference type="ARBA" id="ARBA00023204"/>
    </source>
</evidence>
<dbReference type="InterPro" id="IPR000093">
    <property type="entry name" value="DNA_Rcmb_RecR"/>
</dbReference>
<dbReference type="GO" id="GO:0006310">
    <property type="term" value="P:DNA recombination"/>
    <property type="evidence" value="ECO:0007669"/>
    <property type="project" value="UniProtKB-UniRule"/>
</dbReference>
<dbReference type="Pfam" id="PF13662">
    <property type="entry name" value="Toprim_4"/>
    <property type="match status" value="1"/>
</dbReference>
<dbReference type="InterPro" id="IPR023627">
    <property type="entry name" value="Rcmb_RecR"/>
</dbReference>
<dbReference type="PANTHER" id="PTHR30446">
    <property type="entry name" value="RECOMBINATION PROTEIN RECR"/>
    <property type="match status" value="1"/>
</dbReference>
<dbReference type="PANTHER" id="PTHR30446:SF0">
    <property type="entry name" value="RECOMBINATION PROTEIN RECR"/>
    <property type="match status" value="1"/>
</dbReference>
<keyword evidence="1 7" id="KW-0479">Metal-binding</keyword>
<dbReference type="GO" id="GO:0003677">
    <property type="term" value="F:DNA binding"/>
    <property type="evidence" value="ECO:0007669"/>
    <property type="project" value="UniProtKB-UniRule"/>
</dbReference>
<feature type="zinc finger region" description="C4-type" evidence="7">
    <location>
        <begin position="58"/>
        <end position="73"/>
    </location>
</feature>
<dbReference type="Pfam" id="PF21175">
    <property type="entry name" value="RecR_C"/>
    <property type="match status" value="1"/>
</dbReference>
<organism evidence="9 10">
    <name type="scientific">Candidatus Nephthysia bennettiae</name>
    <dbReference type="NCBI Taxonomy" id="3127016"/>
    <lineage>
        <taxon>Bacteria</taxon>
        <taxon>Bacillati</taxon>
        <taxon>Candidatus Dormiibacterota</taxon>
        <taxon>Candidatus Dormibacteria</taxon>
        <taxon>Candidatus Dormibacterales</taxon>
        <taxon>Candidatus Dormibacteraceae</taxon>
        <taxon>Candidatus Nephthysia</taxon>
    </lineage>
</organism>
<dbReference type="Proteomes" id="UP000612893">
    <property type="component" value="Unassembled WGS sequence"/>
</dbReference>
<feature type="domain" description="Toprim" evidence="8">
    <location>
        <begin position="81"/>
        <end position="176"/>
    </location>
</feature>
<keyword evidence="2 7" id="KW-0227">DNA damage</keyword>
<dbReference type="NCBIfam" id="TIGR00615">
    <property type="entry name" value="recR"/>
    <property type="match status" value="1"/>
</dbReference>